<dbReference type="InterPro" id="IPR038282">
    <property type="entry name" value="DUF2267_sf"/>
</dbReference>
<keyword evidence="2" id="KW-1185">Reference proteome</keyword>
<evidence type="ECO:0000313" key="2">
    <source>
        <dbReference type="Proteomes" id="UP000198280"/>
    </source>
</evidence>
<reference evidence="1 2" key="1">
    <citation type="submission" date="2017-06" db="EMBL/GenBank/DDBJ databases">
        <authorList>
            <person name="Kim H.J."/>
            <person name="Triplett B.A."/>
        </authorList>
    </citation>
    <scope>NUCLEOTIDE SEQUENCE [LARGE SCALE GENOMIC DNA]</scope>
    <source>
        <strain evidence="1 2">CGMCC 4.1858</strain>
    </source>
</reference>
<dbReference type="InterPro" id="IPR018727">
    <property type="entry name" value="DUF2267"/>
</dbReference>
<sequence length="144" mass="15383">MYAQRQAAAPVSAMTFEAMVEQVRYDGAYPTHDRAEQAVRHVMAGLGRQLIGDERVALAARLPLEAALELTAQVPRTEPLTGFDFVSDLAARTGGTPATARWDAGIVFAVLRRLTGDDLISSVLAQLPSGYALLFGRAELAPTG</sequence>
<dbReference type="Gene3D" id="1.10.490.110">
    <property type="entry name" value="Uncharacterized conserved protein DUF2267"/>
    <property type="match status" value="1"/>
</dbReference>
<protein>
    <submittedName>
        <fullName evidence="1">Uncharacterized conserved protein, DUF2267 family</fullName>
    </submittedName>
</protein>
<dbReference type="RefSeq" id="WP_089227185.1">
    <property type="nucleotide sequence ID" value="NZ_FZOF01000021.1"/>
</dbReference>
<dbReference type="AlphaFoldDB" id="A0A239LV57"/>
<gene>
    <name evidence="1" type="ORF">SAMN05216252_12162</name>
</gene>
<dbReference type="Pfam" id="PF10025">
    <property type="entry name" value="DUF2267"/>
    <property type="match status" value="1"/>
</dbReference>
<organism evidence="1 2">
    <name type="scientific">Actinacidiphila glaucinigra</name>
    <dbReference type="NCBI Taxonomy" id="235986"/>
    <lineage>
        <taxon>Bacteria</taxon>
        <taxon>Bacillati</taxon>
        <taxon>Actinomycetota</taxon>
        <taxon>Actinomycetes</taxon>
        <taxon>Kitasatosporales</taxon>
        <taxon>Streptomycetaceae</taxon>
        <taxon>Actinacidiphila</taxon>
    </lineage>
</organism>
<dbReference type="Proteomes" id="UP000198280">
    <property type="component" value="Unassembled WGS sequence"/>
</dbReference>
<evidence type="ECO:0000313" key="1">
    <source>
        <dbReference type="EMBL" id="SNT33683.1"/>
    </source>
</evidence>
<dbReference type="EMBL" id="FZOF01000021">
    <property type="protein sequence ID" value="SNT33683.1"/>
    <property type="molecule type" value="Genomic_DNA"/>
</dbReference>
<dbReference type="OrthoDB" id="952780at2"/>
<proteinExistence type="predicted"/>
<name>A0A239LV57_9ACTN</name>
<accession>A0A239LV57</accession>